<dbReference type="AlphaFoldDB" id="A0A8B8BJ82"/>
<feature type="disulfide bond" evidence="2">
    <location>
        <begin position="391"/>
        <end position="400"/>
    </location>
</feature>
<feature type="domain" description="EGF-like" evidence="5">
    <location>
        <begin position="317"/>
        <end position="353"/>
    </location>
</feature>
<dbReference type="PROSITE" id="PS00022">
    <property type="entry name" value="EGF_1"/>
    <property type="match status" value="2"/>
</dbReference>
<reference evidence="6" key="1">
    <citation type="submission" date="2024-06" db="UniProtKB">
        <authorList>
            <consortium name="RefSeq"/>
        </authorList>
    </citation>
    <scope>NUCLEOTIDE SEQUENCE [LARGE SCALE GENOMIC DNA]</scope>
</reference>
<keyword evidence="2" id="KW-0245">EGF-like domain</keyword>
<dbReference type="Proteomes" id="UP000694844">
    <property type="component" value="Chromosome 1"/>
</dbReference>
<dbReference type="PROSITE" id="PS50026">
    <property type="entry name" value="EGF_3"/>
    <property type="match status" value="2"/>
</dbReference>
<gene>
    <name evidence="7" type="primary">LOC111110699</name>
</gene>
<dbReference type="Gene3D" id="2.10.25.10">
    <property type="entry name" value="Laminin"/>
    <property type="match status" value="2"/>
</dbReference>
<dbReference type="InterPro" id="IPR013320">
    <property type="entry name" value="ConA-like_dom_sf"/>
</dbReference>
<dbReference type="SUPFAM" id="SSF55797">
    <property type="entry name" value="PR-1-like"/>
    <property type="match status" value="1"/>
</dbReference>
<dbReference type="GeneID" id="111110699"/>
<dbReference type="PRINTS" id="PR00837">
    <property type="entry name" value="V5TPXLIKE"/>
</dbReference>
<dbReference type="InterPro" id="IPR014044">
    <property type="entry name" value="CAP_dom"/>
</dbReference>
<keyword evidence="1 2" id="KW-1015">Disulfide bond</keyword>
<dbReference type="SMART" id="SM00181">
    <property type="entry name" value="EGF"/>
    <property type="match status" value="2"/>
</dbReference>
<accession>A0A8B8BJ82</accession>
<evidence type="ECO:0000259" key="5">
    <source>
        <dbReference type="PROSITE" id="PS50026"/>
    </source>
</evidence>
<dbReference type="FunFam" id="2.10.25.10:FF:000373">
    <property type="entry name" value="sushi, nidogen and EGF-like domain-containing protein 1"/>
    <property type="match status" value="1"/>
</dbReference>
<sequence>MKRFMVFVTMVGVLELGTAVYIKRKSGEHQSPENDLKLSDLLNVLKKSMERESARSNDNKEISFQLANETLTDEERDLQHSGRSYDDRKISFQRADGEGQEEGRNEKRDFGQNLVIKKQMQPLRKRALSSEAAEFLKSHNDKRRIVSPKATDMLEMVWDDQLESIARGYAKGCNFEHNEARSSSVGYYVGENLYVNTGNISPDVAVTSWDNEKADYDYATDTCDPNSRFGCGHYTQVVWAKSEKVGCVKQFCDKIKNFNDRYGNPLSGYLVVCNYGPGGNYNNRKPFTSGTTSCGNCPSGYTCVDRLCSKSSGTGGTTSPCETNPCKNGGSCSAEGGKAVCQCSTGWTGSTCEKQDTQTTTTTIITNPCATNPCMNGGSCFVEHGTAKCSCTAEWSGSICQTLTSSVTYSITMICDFEIGMCLQNPMGDWKRFNYFSMNNEMIHPPQGDVFATAYVGNYVGTKYAVLKSYTLPETEVKLSFKYRILGSASLTLVYKEAGQPEVTQVINGNVINGNDSDSWSEWSGYVPAGKDTYFYLKAALSAYTAVAVDDVQYNYSS</sequence>
<organism evidence="6 7">
    <name type="scientific">Crassostrea virginica</name>
    <name type="common">Eastern oyster</name>
    <dbReference type="NCBI Taxonomy" id="6565"/>
    <lineage>
        <taxon>Eukaryota</taxon>
        <taxon>Metazoa</taxon>
        <taxon>Spiralia</taxon>
        <taxon>Lophotrochozoa</taxon>
        <taxon>Mollusca</taxon>
        <taxon>Bivalvia</taxon>
        <taxon>Autobranchia</taxon>
        <taxon>Pteriomorphia</taxon>
        <taxon>Ostreida</taxon>
        <taxon>Ostreoidea</taxon>
        <taxon>Ostreidae</taxon>
        <taxon>Crassostrea</taxon>
    </lineage>
</organism>
<dbReference type="PROSITE" id="PS01009">
    <property type="entry name" value="CRISP_1"/>
    <property type="match status" value="1"/>
</dbReference>
<comment type="caution">
    <text evidence="2">Lacks conserved residue(s) required for the propagation of feature annotation.</text>
</comment>
<feature type="region of interest" description="Disordered" evidence="3">
    <location>
        <begin position="73"/>
        <end position="109"/>
    </location>
</feature>
<dbReference type="OrthoDB" id="43654at2759"/>
<dbReference type="InterPro" id="IPR001283">
    <property type="entry name" value="CRISP-related"/>
</dbReference>
<evidence type="ECO:0000256" key="4">
    <source>
        <dbReference type="SAM" id="SignalP"/>
    </source>
</evidence>
<reference evidence="7" key="2">
    <citation type="submission" date="2025-08" db="UniProtKB">
        <authorList>
            <consortium name="RefSeq"/>
        </authorList>
    </citation>
    <scope>IDENTIFICATION</scope>
    <source>
        <tissue evidence="7">Whole sample</tissue>
    </source>
</reference>
<dbReference type="PANTHER" id="PTHR10334">
    <property type="entry name" value="CYSTEINE-RICH SECRETORY PROTEIN-RELATED"/>
    <property type="match status" value="1"/>
</dbReference>
<evidence type="ECO:0000256" key="1">
    <source>
        <dbReference type="ARBA" id="ARBA00023157"/>
    </source>
</evidence>
<dbReference type="GO" id="GO:0005576">
    <property type="term" value="C:extracellular region"/>
    <property type="evidence" value="ECO:0007669"/>
    <property type="project" value="InterPro"/>
</dbReference>
<dbReference type="InterPro" id="IPR018244">
    <property type="entry name" value="Allrgn_V5/Tpx1_CS"/>
</dbReference>
<dbReference type="SUPFAM" id="SSF57196">
    <property type="entry name" value="EGF/Laminin"/>
    <property type="match status" value="2"/>
</dbReference>
<name>A0A8B8BJ82_CRAVI</name>
<dbReference type="InterPro" id="IPR035940">
    <property type="entry name" value="CAP_sf"/>
</dbReference>
<feature type="disulfide bond" evidence="2">
    <location>
        <begin position="343"/>
        <end position="352"/>
    </location>
</feature>
<proteinExistence type="predicted"/>
<dbReference type="Pfam" id="PF00188">
    <property type="entry name" value="CAP"/>
    <property type="match status" value="1"/>
</dbReference>
<dbReference type="Gene3D" id="3.40.33.10">
    <property type="entry name" value="CAP"/>
    <property type="match status" value="1"/>
</dbReference>
<feature type="chain" id="PRO_5034494801" evidence="4">
    <location>
        <begin position="20"/>
        <end position="558"/>
    </location>
</feature>
<dbReference type="SMART" id="SM00198">
    <property type="entry name" value="SCP"/>
    <property type="match status" value="1"/>
</dbReference>
<evidence type="ECO:0000256" key="2">
    <source>
        <dbReference type="PROSITE-ProRule" id="PRU00076"/>
    </source>
</evidence>
<evidence type="ECO:0000313" key="6">
    <source>
        <dbReference type="Proteomes" id="UP000694844"/>
    </source>
</evidence>
<evidence type="ECO:0000256" key="3">
    <source>
        <dbReference type="SAM" id="MobiDB-lite"/>
    </source>
</evidence>
<keyword evidence="4" id="KW-0732">Signal</keyword>
<evidence type="ECO:0000313" key="7">
    <source>
        <dbReference type="RefSeq" id="XP_022303001.1"/>
    </source>
</evidence>
<keyword evidence="6" id="KW-1185">Reference proteome</keyword>
<dbReference type="InterPro" id="IPR000742">
    <property type="entry name" value="EGF"/>
</dbReference>
<dbReference type="Pfam" id="PF00008">
    <property type="entry name" value="EGF"/>
    <property type="match status" value="1"/>
</dbReference>
<feature type="compositionally biased region" description="Basic and acidic residues" evidence="3">
    <location>
        <begin position="77"/>
        <end position="109"/>
    </location>
</feature>
<dbReference type="PROSITE" id="PS01186">
    <property type="entry name" value="EGF_2"/>
    <property type="match status" value="1"/>
</dbReference>
<dbReference type="RefSeq" id="XP_022303001.1">
    <property type="nucleotide sequence ID" value="XM_022447293.1"/>
</dbReference>
<feature type="domain" description="EGF-like" evidence="5">
    <location>
        <begin position="365"/>
        <end position="401"/>
    </location>
</feature>
<dbReference type="SUPFAM" id="SSF49899">
    <property type="entry name" value="Concanavalin A-like lectins/glucanases"/>
    <property type="match status" value="1"/>
</dbReference>
<protein>
    <submittedName>
        <fullName evidence="7">Uncharacterized protein LOC111110699</fullName>
    </submittedName>
</protein>
<dbReference type="PROSITE" id="PS01010">
    <property type="entry name" value="CRISP_2"/>
    <property type="match status" value="1"/>
</dbReference>
<dbReference type="CDD" id="cd00054">
    <property type="entry name" value="EGF_CA"/>
    <property type="match status" value="2"/>
</dbReference>
<feature type="signal peptide" evidence="4">
    <location>
        <begin position="1"/>
        <end position="19"/>
    </location>
</feature>
<dbReference type="KEGG" id="cvn:111110699"/>